<feature type="transmembrane region" description="Helical" evidence="4">
    <location>
        <begin position="108"/>
        <end position="128"/>
    </location>
</feature>
<dbReference type="Proteomes" id="UP001168380">
    <property type="component" value="Unassembled WGS sequence"/>
</dbReference>
<gene>
    <name evidence="6" type="ORF">QWI16_14225</name>
</gene>
<feature type="transmembrane region" description="Helical" evidence="4">
    <location>
        <begin position="230"/>
        <end position="249"/>
    </location>
</feature>
<dbReference type="PANTHER" id="PTHR43280">
    <property type="entry name" value="ARAC-FAMILY TRANSCRIPTIONAL REGULATOR"/>
    <property type="match status" value="1"/>
</dbReference>
<keyword evidence="4" id="KW-0472">Membrane</keyword>
<comment type="caution">
    <text evidence="6">The sequence shown here is derived from an EMBL/GenBank/DDBJ whole genome shotgun (WGS) entry which is preliminary data.</text>
</comment>
<evidence type="ECO:0000313" key="7">
    <source>
        <dbReference type="Proteomes" id="UP001168380"/>
    </source>
</evidence>
<evidence type="ECO:0000256" key="3">
    <source>
        <dbReference type="ARBA" id="ARBA00023163"/>
    </source>
</evidence>
<feature type="transmembrane region" description="Helical" evidence="4">
    <location>
        <begin position="192"/>
        <end position="218"/>
    </location>
</feature>
<keyword evidence="4" id="KW-1133">Transmembrane helix</keyword>
<keyword evidence="1" id="KW-0805">Transcription regulation</keyword>
<dbReference type="SUPFAM" id="SSF46689">
    <property type="entry name" value="Homeodomain-like"/>
    <property type="match status" value="1"/>
</dbReference>
<dbReference type="EMBL" id="JAULRT010000060">
    <property type="protein sequence ID" value="MDO3383335.1"/>
    <property type="molecule type" value="Genomic_DNA"/>
</dbReference>
<dbReference type="InterPro" id="IPR018060">
    <property type="entry name" value="HTH_AraC"/>
</dbReference>
<dbReference type="InterPro" id="IPR009057">
    <property type="entry name" value="Homeodomain-like_sf"/>
</dbReference>
<evidence type="ECO:0000313" key="6">
    <source>
        <dbReference type="EMBL" id="MDO3383335.1"/>
    </source>
</evidence>
<reference evidence="6" key="1">
    <citation type="submission" date="2023-07" db="EMBL/GenBank/DDBJ databases">
        <title>Gilvimarinus algae sp. nov., isolated from the surface of Kelp.</title>
        <authorList>
            <person name="Sun Y.Y."/>
            <person name="Gong Y."/>
            <person name="Du Z.J."/>
        </authorList>
    </citation>
    <scope>NUCLEOTIDE SEQUENCE</scope>
    <source>
        <strain evidence="6">SDUM040014</strain>
    </source>
</reference>
<evidence type="ECO:0000256" key="1">
    <source>
        <dbReference type="ARBA" id="ARBA00023015"/>
    </source>
</evidence>
<organism evidence="6 7">
    <name type="scientific">Gilvimarinus algae</name>
    <dbReference type="NCBI Taxonomy" id="3058037"/>
    <lineage>
        <taxon>Bacteria</taxon>
        <taxon>Pseudomonadati</taxon>
        <taxon>Pseudomonadota</taxon>
        <taxon>Gammaproteobacteria</taxon>
        <taxon>Cellvibrionales</taxon>
        <taxon>Cellvibrionaceae</taxon>
        <taxon>Gilvimarinus</taxon>
    </lineage>
</organism>
<name>A0ABT8TIC2_9GAMM</name>
<keyword evidence="2" id="KW-0238">DNA-binding</keyword>
<proteinExistence type="predicted"/>
<dbReference type="PANTHER" id="PTHR43280:SF29">
    <property type="entry name" value="ARAC-FAMILY TRANSCRIPTIONAL REGULATOR"/>
    <property type="match status" value="1"/>
</dbReference>
<feature type="transmembrane region" description="Helical" evidence="4">
    <location>
        <begin position="74"/>
        <end position="92"/>
    </location>
</feature>
<feature type="domain" description="HTH araC/xylS-type" evidence="5">
    <location>
        <begin position="279"/>
        <end position="383"/>
    </location>
</feature>
<dbReference type="InterPro" id="IPR018062">
    <property type="entry name" value="HTH_AraC-typ_CS"/>
</dbReference>
<dbReference type="PROSITE" id="PS01124">
    <property type="entry name" value="HTH_ARAC_FAMILY_2"/>
    <property type="match status" value="1"/>
</dbReference>
<accession>A0ABT8TIC2</accession>
<dbReference type="Gene3D" id="1.10.10.60">
    <property type="entry name" value="Homeodomain-like"/>
    <property type="match status" value="2"/>
</dbReference>
<dbReference type="PRINTS" id="PR00032">
    <property type="entry name" value="HTHARAC"/>
</dbReference>
<dbReference type="RefSeq" id="WP_302714104.1">
    <property type="nucleotide sequence ID" value="NZ_JAULRT010000060.1"/>
</dbReference>
<evidence type="ECO:0000259" key="5">
    <source>
        <dbReference type="PROSITE" id="PS01124"/>
    </source>
</evidence>
<feature type="transmembrane region" description="Helical" evidence="4">
    <location>
        <begin position="39"/>
        <end position="59"/>
    </location>
</feature>
<evidence type="ECO:0000256" key="4">
    <source>
        <dbReference type="SAM" id="Phobius"/>
    </source>
</evidence>
<feature type="transmembrane region" description="Helical" evidence="4">
    <location>
        <begin position="12"/>
        <end position="30"/>
    </location>
</feature>
<dbReference type="Pfam" id="PF12833">
    <property type="entry name" value="HTH_18"/>
    <property type="match status" value="1"/>
</dbReference>
<keyword evidence="4" id="KW-0812">Transmembrane</keyword>
<dbReference type="InterPro" id="IPR020449">
    <property type="entry name" value="Tscrpt_reg_AraC-type_HTH"/>
</dbReference>
<sequence>MDSVIFNTHDVVLLMTAYQCILYSILLLAVSRGHMPKNLFLALFLFSHAAIPLDILINFGEEFRYVAMDISPNLFYVFGFAYWLEGPLLLWYTRSVLYKNYLPKKHEWVYLIPFAAYLIYEIAFYYSLSNDAKLSLQQGYDLALAPKYMNYVTLLRELIRLGFGIACVVEIRRYRARIRDNFSDIQSIDFKWLNLLVDGFLVLRVIAVLVALMILASIHSGFNLDFSSAGLAANYLAFLLVSVLIFFSLRHSSIIASVEESLVKPEANERAPYEKGDIDRLMQFIEKDKPYLQHSLTVDDLATAIGLSQKTLSAMINRHFGKNFYEFINGYRIDEARHILSRPDSERTSILDVLYAAGFNSKATFNTLFKKHTGMTPSEYRKRHAGVCSSQNIP</sequence>
<dbReference type="SMART" id="SM00342">
    <property type="entry name" value="HTH_ARAC"/>
    <property type="match status" value="1"/>
</dbReference>
<keyword evidence="7" id="KW-1185">Reference proteome</keyword>
<protein>
    <submittedName>
        <fullName evidence="6">AraC family transcriptional regulator</fullName>
    </submittedName>
</protein>
<dbReference type="PROSITE" id="PS00041">
    <property type="entry name" value="HTH_ARAC_FAMILY_1"/>
    <property type="match status" value="1"/>
</dbReference>
<evidence type="ECO:0000256" key="2">
    <source>
        <dbReference type="ARBA" id="ARBA00023125"/>
    </source>
</evidence>
<keyword evidence="3" id="KW-0804">Transcription</keyword>